<dbReference type="STRING" id="1000565.METUNv1_00728"/>
<name>F5R9A8_METUF</name>
<organism evidence="1 2">
    <name type="scientific">Methyloversatilis universalis (strain ATCC BAA-1314 / DSM 25237 / JCM 13912 / CCUG 52030 / FAM5)</name>
    <dbReference type="NCBI Taxonomy" id="1000565"/>
    <lineage>
        <taxon>Bacteria</taxon>
        <taxon>Pseudomonadati</taxon>
        <taxon>Pseudomonadota</taxon>
        <taxon>Betaproteobacteria</taxon>
        <taxon>Nitrosomonadales</taxon>
        <taxon>Sterolibacteriaceae</taxon>
        <taxon>Methyloversatilis</taxon>
    </lineage>
</organism>
<evidence type="ECO:0000313" key="2">
    <source>
        <dbReference type="Proteomes" id="UP000005019"/>
    </source>
</evidence>
<dbReference type="AlphaFoldDB" id="F5R9A8"/>
<dbReference type="Pfam" id="PF21980">
    <property type="entry name" value="MksE"/>
    <property type="match status" value="1"/>
</dbReference>
<proteinExistence type="predicted"/>
<dbReference type="EMBL" id="AFHG01000030">
    <property type="protein sequence ID" value="EGK72899.1"/>
    <property type="molecule type" value="Genomic_DNA"/>
</dbReference>
<keyword evidence="2" id="KW-1185">Reference proteome</keyword>
<protein>
    <submittedName>
        <fullName evidence="1">Uncharacterized protein</fullName>
    </submittedName>
</protein>
<dbReference type="eggNOG" id="ENOG502Z88X">
    <property type="taxonomic scope" value="Bacteria"/>
</dbReference>
<gene>
    <name evidence="1" type="ORF">METUNv1_00728</name>
</gene>
<dbReference type="InterPro" id="IPR053841">
    <property type="entry name" value="MksE"/>
</dbReference>
<comment type="caution">
    <text evidence="1">The sequence shown here is derived from an EMBL/GenBank/DDBJ whole genome shotgun (WGS) entry which is preliminary data.</text>
</comment>
<dbReference type="Proteomes" id="UP000005019">
    <property type="component" value="Unassembled WGS sequence"/>
</dbReference>
<sequence length="218" mass="24922">MQRSSRRWPMFEATVIKLLEGAFICRTAYPDLFSFLEDESTRRQVDGYLTQIGRRLAATSHGEAYYAAHRAVGPSERTEIRSLFKEVKHELRPVLGFLNLIMQAQRADRTLGTGDVIDFPKTLLHISENPHLGEMLRGFAALGKEFASSDANLRTLLDRLLQQMVKTGYLIPDRQGDRFEVTGKIDYFYEVVDFLAENEQAIREAQDQESEGETGRLF</sequence>
<evidence type="ECO:0000313" key="1">
    <source>
        <dbReference type="EMBL" id="EGK72899.1"/>
    </source>
</evidence>
<accession>F5R9A8</accession>
<reference evidence="1 2" key="1">
    <citation type="journal article" date="2011" name="J. Bacteriol.">
        <title>Genome sequence of Methyloversatilis universalis FAM5T, a methylotrophic representative of the order Rhodocyclales.</title>
        <authorList>
            <person name="Kittichotirat W."/>
            <person name="Good N.M."/>
            <person name="Hall R."/>
            <person name="Bringel F."/>
            <person name="Lajus A."/>
            <person name="Medigue C."/>
            <person name="Smalley N.E."/>
            <person name="Beck D."/>
            <person name="Bumgarner R."/>
            <person name="Vuilleumier S."/>
            <person name="Kalyuzhnaya M.G."/>
        </authorList>
    </citation>
    <scope>NUCLEOTIDE SEQUENCE [LARGE SCALE GENOMIC DNA]</scope>
    <source>
        <strain evidence="2">ATCC BAA-1314 / JCM 13912 / FAM5</strain>
    </source>
</reference>